<name>A0AC60P688_IXOPE</name>
<reference evidence="1 2" key="1">
    <citation type="journal article" date="2020" name="Cell">
        <title>Large-Scale Comparative Analyses of Tick Genomes Elucidate Their Genetic Diversity and Vector Capacities.</title>
        <authorList>
            <consortium name="Tick Genome and Microbiome Consortium (TIGMIC)"/>
            <person name="Jia N."/>
            <person name="Wang J."/>
            <person name="Shi W."/>
            <person name="Du L."/>
            <person name="Sun Y."/>
            <person name="Zhan W."/>
            <person name="Jiang J.F."/>
            <person name="Wang Q."/>
            <person name="Zhang B."/>
            <person name="Ji P."/>
            <person name="Bell-Sakyi L."/>
            <person name="Cui X.M."/>
            <person name="Yuan T.T."/>
            <person name="Jiang B.G."/>
            <person name="Yang W.F."/>
            <person name="Lam T.T."/>
            <person name="Chang Q.C."/>
            <person name="Ding S.J."/>
            <person name="Wang X.J."/>
            <person name="Zhu J.G."/>
            <person name="Ruan X.D."/>
            <person name="Zhao L."/>
            <person name="Wei J.T."/>
            <person name="Ye R.Z."/>
            <person name="Que T.C."/>
            <person name="Du C.H."/>
            <person name="Zhou Y.H."/>
            <person name="Cheng J.X."/>
            <person name="Dai P.F."/>
            <person name="Guo W.B."/>
            <person name="Han X.H."/>
            <person name="Huang E.J."/>
            <person name="Li L.F."/>
            <person name="Wei W."/>
            <person name="Gao Y.C."/>
            <person name="Liu J.Z."/>
            <person name="Shao H.Z."/>
            <person name="Wang X."/>
            <person name="Wang C.C."/>
            <person name="Yang T.C."/>
            <person name="Huo Q.B."/>
            <person name="Li W."/>
            <person name="Chen H.Y."/>
            <person name="Chen S.E."/>
            <person name="Zhou L.G."/>
            <person name="Ni X.B."/>
            <person name="Tian J.H."/>
            <person name="Sheng Y."/>
            <person name="Liu T."/>
            <person name="Pan Y.S."/>
            <person name="Xia L.Y."/>
            <person name="Li J."/>
            <person name="Zhao F."/>
            <person name="Cao W.C."/>
        </authorList>
    </citation>
    <scope>NUCLEOTIDE SEQUENCE [LARGE SCALE GENOMIC DNA]</scope>
    <source>
        <strain evidence="1">Iper-2018</strain>
    </source>
</reference>
<evidence type="ECO:0000313" key="2">
    <source>
        <dbReference type="Proteomes" id="UP000805193"/>
    </source>
</evidence>
<comment type="caution">
    <text evidence="1">The sequence shown here is derived from an EMBL/GenBank/DDBJ whole genome shotgun (WGS) entry which is preliminary data.</text>
</comment>
<accession>A0AC60P688</accession>
<sequence length="558" mass="62345">MTAESSESTGPEETFVPEHAAVEELAEQRKQEEIERALSKKLRSGVTTAYGVGDKPTTSAQSCSTCSKWLSNLRSAFDASGSYHERCRLLTLLPESLSTKEIQDVIPSATRYLLRKSRHYKEKLGVWAIPDPYTRWRVSEAELQVAMDYYTKDELNCTQQSPNRKDVVGVMVDGTRQYIARRVMTRSICEAYRMYKAAHPDTAIGLTKFYSLKPKCVVHIPSHEVCVCVYCANTTLAVCALEKITGVIRSAEDLRDLTLCSPPSAKCSLGECWACPSVGCFEATNLGIPDEEVLYAVWEKGDLIKKEVNPSTLLEHLQECVRKWTSHDYIRRLQGKAISDETNYLRKSSIVPHFDLAENWTVVLPEEIQSYHCRKSGVSIFTSVVTTRKGTCSCAVISDEICHHSAHACYAVSKVHEWLEEKIPVYAHVTYVSDGPASHFKNKYQLHELQRSKYTSTKLIFSATGHDKSACDGIGGLVKHQATLYNLRGPTTSVIKSASEMVTALNTKLPNVELIHLPKASVKAFRDIKAKEWDSVSAVRGVQSCHLWQCTRSGTSQS</sequence>
<proteinExistence type="predicted"/>
<organism evidence="1 2">
    <name type="scientific">Ixodes persulcatus</name>
    <name type="common">Taiga tick</name>
    <dbReference type="NCBI Taxonomy" id="34615"/>
    <lineage>
        <taxon>Eukaryota</taxon>
        <taxon>Metazoa</taxon>
        <taxon>Ecdysozoa</taxon>
        <taxon>Arthropoda</taxon>
        <taxon>Chelicerata</taxon>
        <taxon>Arachnida</taxon>
        <taxon>Acari</taxon>
        <taxon>Parasitiformes</taxon>
        <taxon>Ixodida</taxon>
        <taxon>Ixodoidea</taxon>
        <taxon>Ixodidae</taxon>
        <taxon>Ixodinae</taxon>
        <taxon>Ixodes</taxon>
    </lineage>
</organism>
<dbReference type="EMBL" id="JABSTQ010011128">
    <property type="protein sequence ID" value="KAG0414963.1"/>
    <property type="molecule type" value="Genomic_DNA"/>
</dbReference>
<protein>
    <submittedName>
        <fullName evidence="1">Uncharacterized protein</fullName>
    </submittedName>
</protein>
<evidence type="ECO:0000313" key="1">
    <source>
        <dbReference type="EMBL" id="KAG0414963.1"/>
    </source>
</evidence>
<dbReference type="Proteomes" id="UP000805193">
    <property type="component" value="Unassembled WGS sequence"/>
</dbReference>
<keyword evidence="2" id="KW-1185">Reference proteome</keyword>
<gene>
    <name evidence="1" type="ORF">HPB47_007871</name>
</gene>